<dbReference type="InterPro" id="IPR000914">
    <property type="entry name" value="SBP_5_dom"/>
</dbReference>
<evidence type="ECO:0000313" key="5">
    <source>
        <dbReference type="EMBL" id="GAG90362.1"/>
    </source>
</evidence>
<evidence type="ECO:0000256" key="1">
    <source>
        <dbReference type="ARBA" id="ARBA00005695"/>
    </source>
</evidence>
<feature type="domain" description="Solute-binding protein family 5" evidence="4">
    <location>
        <begin position="11"/>
        <end position="120"/>
    </location>
</feature>
<dbReference type="SUPFAM" id="SSF53850">
    <property type="entry name" value="Periplasmic binding protein-like II"/>
    <property type="match status" value="1"/>
</dbReference>
<dbReference type="GO" id="GO:0015833">
    <property type="term" value="P:peptide transport"/>
    <property type="evidence" value="ECO:0007669"/>
    <property type="project" value="TreeGrafter"/>
</dbReference>
<keyword evidence="2" id="KW-0813">Transport</keyword>
<accession>X1CAT8</accession>
<dbReference type="GO" id="GO:1904680">
    <property type="term" value="F:peptide transmembrane transporter activity"/>
    <property type="evidence" value="ECO:0007669"/>
    <property type="project" value="TreeGrafter"/>
</dbReference>
<protein>
    <recommendedName>
        <fullName evidence="4">Solute-binding protein family 5 domain-containing protein</fullName>
    </recommendedName>
</protein>
<organism evidence="5">
    <name type="scientific">marine sediment metagenome</name>
    <dbReference type="NCBI Taxonomy" id="412755"/>
    <lineage>
        <taxon>unclassified sequences</taxon>
        <taxon>metagenomes</taxon>
        <taxon>ecological metagenomes</taxon>
    </lineage>
</organism>
<comment type="caution">
    <text evidence="5">The sequence shown here is derived from an EMBL/GenBank/DDBJ whole genome shotgun (WGS) entry which is preliminary data.</text>
</comment>
<dbReference type="PANTHER" id="PTHR30290">
    <property type="entry name" value="PERIPLASMIC BINDING COMPONENT OF ABC TRANSPORTER"/>
    <property type="match status" value="1"/>
</dbReference>
<evidence type="ECO:0000259" key="4">
    <source>
        <dbReference type="Pfam" id="PF00496"/>
    </source>
</evidence>
<dbReference type="PANTHER" id="PTHR30290:SF9">
    <property type="entry name" value="OLIGOPEPTIDE-BINDING PROTEIN APPA"/>
    <property type="match status" value="1"/>
</dbReference>
<dbReference type="AlphaFoldDB" id="X1CAT8"/>
<dbReference type="InterPro" id="IPR039424">
    <property type="entry name" value="SBP_5"/>
</dbReference>
<evidence type="ECO:0000256" key="2">
    <source>
        <dbReference type="ARBA" id="ARBA00022448"/>
    </source>
</evidence>
<gene>
    <name evidence="5" type="ORF">S01H4_50105</name>
</gene>
<name>X1CAT8_9ZZZZ</name>
<comment type="similarity">
    <text evidence="1">Belongs to the bacterial solute-binding protein 5 family.</text>
</comment>
<sequence>MPQHIWQEISPENFSLAFYNLEPIGAGPYKFKGLEKDKFGFIESLIIVRNPNYFDGGSFLSEIKFKFFENEENLIKAAKKGEINGFSLTNPEYYQDFSEKGFSLYSFILPRYFSVFLNPKESEVLAQL</sequence>
<dbReference type="Pfam" id="PF00496">
    <property type="entry name" value="SBP_bac_5"/>
    <property type="match status" value="1"/>
</dbReference>
<reference evidence="5" key="1">
    <citation type="journal article" date="2014" name="Front. Microbiol.">
        <title>High frequency of phylogenetically diverse reductive dehalogenase-homologous genes in deep subseafloor sedimentary metagenomes.</title>
        <authorList>
            <person name="Kawai M."/>
            <person name="Futagami T."/>
            <person name="Toyoda A."/>
            <person name="Takaki Y."/>
            <person name="Nishi S."/>
            <person name="Hori S."/>
            <person name="Arai W."/>
            <person name="Tsubouchi T."/>
            <person name="Morono Y."/>
            <person name="Uchiyama I."/>
            <person name="Ito T."/>
            <person name="Fujiyama A."/>
            <person name="Inagaki F."/>
            <person name="Takami H."/>
        </authorList>
    </citation>
    <scope>NUCLEOTIDE SEQUENCE</scope>
    <source>
        <strain evidence="5">Expedition CK06-06</strain>
    </source>
</reference>
<keyword evidence="3" id="KW-0732">Signal</keyword>
<feature type="non-terminal residue" evidence="5">
    <location>
        <position position="128"/>
    </location>
</feature>
<proteinExistence type="inferred from homology"/>
<dbReference type="Gene3D" id="3.40.190.10">
    <property type="entry name" value="Periplasmic binding protein-like II"/>
    <property type="match status" value="1"/>
</dbReference>
<evidence type="ECO:0000256" key="3">
    <source>
        <dbReference type="ARBA" id="ARBA00022729"/>
    </source>
</evidence>
<dbReference type="EMBL" id="BART01028413">
    <property type="protein sequence ID" value="GAG90362.1"/>
    <property type="molecule type" value="Genomic_DNA"/>
</dbReference>